<dbReference type="Proteomes" id="UP000024329">
    <property type="component" value="Unassembled WGS sequence"/>
</dbReference>
<keyword evidence="3" id="KW-0614">Plasmid</keyword>
<dbReference type="PANTHER" id="PTHR43708:SF8">
    <property type="entry name" value="OXIDOREDUCTASE"/>
    <property type="match status" value="1"/>
</dbReference>
<organism evidence="4 5">
    <name type="scientific">Novosphingobium resinovorum</name>
    <dbReference type="NCBI Taxonomy" id="158500"/>
    <lineage>
        <taxon>Bacteria</taxon>
        <taxon>Pseudomonadati</taxon>
        <taxon>Pseudomonadota</taxon>
        <taxon>Alphaproteobacteria</taxon>
        <taxon>Sphingomonadales</taxon>
        <taxon>Sphingomonadaceae</taxon>
        <taxon>Novosphingobium</taxon>
    </lineage>
</organism>
<dbReference type="AlphaFoldDB" id="A0A031JS08"/>
<evidence type="ECO:0000313" key="4">
    <source>
        <dbReference type="EMBL" id="EZP79715.1"/>
    </source>
</evidence>
<accession>A0A031JS08</accession>
<dbReference type="EMBL" id="CP017076">
    <property type="protein sequence ID" value="AOR79307.1"/>
    <property type="molecule type" value="Genomic_DNA"/>
</dbReference>
<reference evidence="4 5" key="1">
    <citation type="submission" date="2014-03" db="EMBL/GenBank/DDBJ databases">
        <title>Whole genome sequence of Novosphingobium resinovorum KF1.</title>
        <authorList>
            <person name="Gan H.M."/>
            <person name="Gan H.Y."/>
            <person name="Chew T.H."/>
            <person name="Savka M.A."/>
        </authorList>
    </citation>
    <scope>NUCLEOTIDE SEQUENCE [LARGE SCALE GENOMIC DNA]</scope>
    <source>
        <strain evidence="4 5">KF1</strain>
    </source>
</reference>
<feature type="domain" description="GFO/IDH/MocA-like oxidoreductase" evidence="2">
    <location>
        <begin position="145"/>
        <end position="250"/>
    </location>
</feature>
<dbReference type="GO" id="GO:0000166">
    <property type="term" value="F:nucleotide binding"/>
    <property type="evidence" value="ECO:0007669"/>
    <property type="project" value="InterPro"/>
</dbReference>
<evidence type="ECO:0000259" key="1">
    <source>
        <dbReference type="Pfam" id="PF01408"/>
    </source>
</evidence>
<evidence type="ECO:0000313" key="5">
    <source>
        <dbReference type="Proteomes" id="UP000024329"/>
    </source>
</evidence>
<dbReference type="InterPro" id="IPR000683">
    <property type="entry name" value="Gfo/Idh/MocA-like_OxRdtase_N"/>
</dbReference>
<evidence type="ECO:0000259" key="2">
    <source>
        <dbReference type="Pfam" id="PF22725"/>
    </source>
</evidence>
<dbReference type="eggNOG" id="COG0673">
    <property type="taxonomic scope" value="Bacteria"/>
</dbReference>
<dbReference type="SUPFAM" id="SSF55347">
    <property type="entry name" value="Glyceraldehyde-3-phosphate dehydrogenase-like, C-terminal domain"/>
    <property type="match status" value="1"/>
</dbReference>
<geneLocation type="plasmid" evidence="3 6">
    <name>pSA1</name>
</geneLocation>
<evidence type="ECO:0000313" key="3">
    <source>
        <dbReference type="EMBL" id="AOR79307.1"/>
    </source>
</evidence>
<evidence type="ECO:0000313" key="6">
    <source>
        <dbReference type="Proteomes" id="UP000094626"/>
    </source>
</evidence>
<dbReference type="KEGG" id="nre:BES08_20840"/>
<feature type="domain" description="Gfo/Idh/MocA-like oxidoreductase N-terminal" evidence="1">
    <location>
        <begin position="8"/>
        <end position="127"/>
    </location>
</feature>
<reference evidence="6" key="3">
    <citation type="journal article" date="2017" name="J. Biotechnol.">
        <title>Complete genome sequence of Novosphingobium resinovorum SA1, a versatile xenobiotic-degrading bacterium capable of utilizing sulfanilic acid.</title>
        <authorList>
            <person name="Hegedus B."/>
            <person name="Kos P.B."/>
            <person name="Balint B."/>
            <person name="Maroti G."/>
            <person name="Gan H.M."/>
            <person name="Perei K."/>
            <person name="Rakhely G."/>
        </authorList>
    </citation>
    <scope>NUCLEOTIDE SEQUENCE [LARGE SCALE GENOMIC DNA]</scope>
    <source>
        <strain evidence="6">SA1</strain>
    </source>
</reference>
<dbReference type="RefSeq" id="WP_036527960.1">
    <property type="nucleotide sequence ID" value="NZ_CP017076.1"/>
</dbReference>
<dbReference type="InterPro" id="IPR051317">
    <property type="entry name" value="Gfo/Idh/MocA_oxidoreduct"/>
</dbReference>
<keyword evidence="6" id="KW-1185">Reference proteome</keyword>
<dbReference type="OrthoDB" id="9792935at2"/>
<dbReference type="InterPro" id="IPR036291">
    <property type="entry name" value="NAD(P)-bd_dom_sf"/>
</dbReference>
<dbReference type="PATRIC" id="fig|158500.4.peg.3945"/>
<name>A0A031JS08_9SPHN</name>
<gene>
    <name evidence="3" type="ORF">BES08_20840</name>
    <name evidence="4" type="ORF">BV97_03872</name>
</gene>
<dbReference type="SUPFAM" id="SSF51735">
    <property type="entry name" value="NAD(P)-binding Rossmann-fold domains"/>
    <property type="match status" value="1"/>
</dbReference>
<dbReference type="Proteomes" id="UP000094626">
    <property type="component" value="Plasmid pSA1"/>
</dbReference>
<dbReference type="PANTHER" id="PTHR43708">
    <property type="entry name" value="CONSERVED EXPRESSED OXIDOREDUCTASE (EUROFUNG)"/>
    <property type="match status" value="1"/>
</dbReference>
<dbReference type="Gene3D" id="3.30.360.10">
    <property type="entry name" value="Dihydrodipicolinate Reductase, domain 2"/>
    <property type="match status" value="1"/>
</dbReference>
<proteinExistence type="predicted"/>
<sequence length="333" mass="36851">MTIDRPIGIALVGCGRIAPLHLKAIARSPEYARLVAVVDPDPARAAEFAQEYCAEHACTSLEEALALDAVEAVVLCTPNALHADQVEQVLRAGRNVLVEKPFSETVADAERIAALADETGLVLAAGHTFRHVEAVRTLQDRRAGFGRLRAVSISMCVFWDGPQAPWWATRTREEGLVLTLFAPHAIDFLQLVVGEIDPLRIHVEAARFQPDWAAEDEAMILLRYPDDVLASIHVSYNQKRTMNRKVAHFENATVRVENGDELWIDDEPVVMPERAPVDDDALFNDGITHYFATQVREFALAVRGLPNRSVLHPSALRQTRLNRAIVAAAQHDS</sequence>
<dbReference type="EMBL" id="JFYZ01000023">
    <property type="protein sequence ID" value="EZP79715.1"/>
    <property type="molecule type" value="Genomic_DNA"/>
</dbReference>
<reference evidence="3" key="2">
    <citation type="submission" date="2016-08" db="EMBL/GenBank/DDBJ databases">
        <authorList>
            <person name="Seilhamer J.J."/>
        </authorList>
    </citation>
    <scope>NUCLEOTIDE SEQUENCE [LARGE SCALE GENOMIC DNA]</scope>
    <source>
        <strain evidence="3">SA1</strain>
        <plasmid evidence="3">pSA1</plasmid>
    </source>
</reference>
<dbReference type="Pfam" id="PF22725">
    <property type="entry name" value="GFO_IDH_MocA_C3"/>
    <property type="match status" value="1"/>
</dbReference>
<dbReference type="Pfam" id="PF01408">
    <property type="entry name" value="GFO_IDH_MocA"/>
    <property type="match status" value="1"/>
</dbReference>
<dbReference type="Gene3D" id="3.40.50.720">
    <property type="entry name" value="NAD(P)-binding Rossmann-like Domain"/>
    <property type="match status" value="1"/>
</dbReference>
<dbReference type="InterPro" id="IPR055170">
    <property type="entry name" value="GFO_IDH_MocA-like_dom"/>
</dbReference>
<protein>
    <submittedName>
        <fullName evidence="4">NADH-dependent oxidoreductase</fullName>
    </submittedName>
</protein>